<comment type="caution">
    <text evidence="2">The sequence shown here is derived from an EMBL/GenBank/DDBJ whole genome shotgun (WGS) entry which is preliminary data.</text>
</comment>
<dbReference type="Proteomes" id="UP001070176">
    <property type="component" value="Unassembled WGS sequence"/>
</dbReference>
<name>A0ABT3XYZ9_9FLAO</name>
<feature type="compositionally biased region" description="Basic and acidic residues" evidence="1">
    <location>
        <begin position="41"/>
        <end position="55"/>
    </location>
</feature>
<reference evidence="2" key="1">
    <citation type="submission" date="2022-10" db="EMBL/GenBank/DDBJ databases">
        <title>Chryseobacterium sp. nov., a novel bacterial species.</title>
        <authorList>
            <person name="Cao Y."/>
        </authorList>
    </citation>
    <scope>NUCLEOTIDE SEQUENCE</scope>
    <source>
        <strain evidence="2">KC 927</strain>
    </source>
</reference>
<dbReference type="RefSeq" id="WP_267279749.1">
    <property type="nucleotide sequence ID" value="NZ_JAOVZV010000001.1"/>
</dbReference>
<proteinExistence type="predicted"/>
<evidence type="ECO:0000313" key="2">
    <source>
        <dbReference type="EMBL" id="MCX8531093.1"/>
    </source>
</evidence>
<accession>A0ABT3XYZ9</accession>
<organism evidence="2 3">
    <name type="scientific">Chryseobacterium luquanense</name>
    <dbReference type="NCBI Taxonomy" id="2983766"/>
    <lineage>
        <taxon>Bacteria</taxon>
        <taxon>Pseudomonadati</taxon>
        <taxon>Bacteroidota</taxon>
        <taxon>Flavobacteriia</taxon>
        <taxon>Flavobacteriales</taxon>
        <taxon>Weeksellaceae</taxon>
        <taxon>Chryseobacterium group</taxon>
        <taxon>Chryseobacterium</taxon>
    </lineage>
</organism>
<sequence>MTEVPIRLQETKCNRKKFPTDCVKQNAVDGSSKQIAGNKMQLKEVPNRLRETKRS</sequence>
<evidence type="ECO:0000313" key="3">
    <source>
        <dbReference type="Proteomes" id="UP001070176"/>
    </source>
</evidence>
<evidence type="ECO:0000256" key="1">
    <source>
        <dbReference type="SAM" id="MobiDB-lite"/>
    </source>
</evidence>
<keyword evidence="3" id="KW-1185">Reference proteome</keyword>
<protein>
    <submittedName>
        <fullName evidence="2">Uncharacterized protein</fullName>
    </submittedName>
</protein>
<gene>
    <name evidence="2" type="ORF">OEA66_01860</name>
</gene>
<feature type="region of interest" description="Disordered" evidence="1">
    <location>
        <begin position="33"/>
        <end position="55"/>
    </location>
</feature>
<dbReference type="EMBL" id="JAOVZV010000001">
    <property type="protein sequence ID" value="MCX8531093.1"/>
    <property type="molecule type" value="Genomic_DNA"/>
</dbReference>